<sequence length="76" mass="8016">MLAEISLFGILVNVGLASAVIAGALLLALRKVLTRIGAYRLVWHPALVDLALFTLLWGGVAFAASTPDLRLLAFLG</sequence>
<organism evidence="6 7">
    <name type="scientific">Variovorax ginsengisoli</name>
    <dbReference type="NCBI Taxonomy" id="363844"/>
    <lineage>
        <taxon>Bacteria</taxon>
        <taxon>Pseudomonadati</taxon>
        <taxon>Pseudomonadota</taxon>
        <taxon>Betaproteobacteria</taxon>
        <taxon>Burkholderiales</taxon>
        <taxon>Comamonadaceae</taxon>
        <taxon>Variovorax</taxon>
    </lineage>
</organism>
<dbReference type="Proteomes" id="UP001169027">
    <property type="component" value="Unassembled WGS sequence"/>
</dbReference>
<protein>
    <submittedName>
        <fullName evidence="6">DUF1656 domain-containing protein</fullName>
    </submittedName>
</protein>
<keyword evidence="1" id="KW-1003">Cell membrane</keyword>
<evidence type="ECO:0000256" key="3">
    <source>
        <dbReference type="ARBA" id="ARBA00022989"/>
    </source>
</evidence>
<dbReference type="Pfam" id="PF07869">
    <property type="entry name" value="DUF1656"/>
    <property type="match status" value="1"/>
</dbReference>
<evidence type="ECO:0000313" key="6">
    <source>
        <dbReference type="EMBL" id="MDO1533599.1"/>
    </source>
</evidence>
<evidence type="ECO:0000256" key="5">
    <source>
        <dbReference type="SAM" id="Phobius"/>
    </source>
</evidence>
<keyword evidence="7" id="KW-1185">Reference proteome</keyword>
<evidence type="ECO:0000256" key="4">
    <source>
        <dbReference type="ARBA" id="ARBA00023136"/>
    </source>
</evidence>
<feature type="transmembrane region" description="Helical" evidence="5">
    <location>
        <begin position="41"/>
        <end position="64"/>
    </location>
</feature>
<dbReference type="InterPro" id="IPR012451">
    <property type="entry name" value="DUF1656"/>
</dbReference>
<reference evidence="6" key="1">
    <citation type="submission" date="2023-06" db="EMBL/GenBank/DDBJ databases">
        <authorList>
            <person name="Jiang Y."/>
            <person name="Liu Q."/>
        </authorList>
    </citation>
    <scope>NUCLEOTIDE SEQUENCE</scope>
    <source>
        <strain evidence="6">CGMCC 1.12090</strain>
    </source>
</reference>
<dbReference type="EMBL" id="JAUKVY010000009">
    <property type="protein sequence ID" value="MDO1533599.1"/>
    <property type="molecule type" value="Genomic_DNA"/>
</dbReference>
<proteinExistence type="predicted"/>
<evidence type="ECO:0000313" key="7">
    <source>
        <dbReference type="Proteomes" id="UP001169027"/>
    </source>
</evidence>
<evidence type="ECO:0000256" key="1">
    <source>
        <dbReference type="ARBA" id="ARBA00022475"/>
    </source>
</evidence>
<comment type="caution">
    <text evidence="6">The sequence shown here is derived from an EMBL/GenBank/DDBJ whole genome shotgun (WGS) entry which is preliminary data.</text>
</comment>
<gene>
    <name evidence="6" type="ORF">Q2T77_14985</name>
</gene>
<accession>A0ABT8S5N5</accession>
<name>A0ABT8S5N5_9BURK</name>
<keyword evidence="4 5" id="KW-0472">Membrane</keyword>
<feature type="transmembrane region" description="Helical" evidence="5">
    <location>
        <begin position="6"/>
        <end position="29"/>
    </location>
</feature>
<evidence type="ECO:0000256" key="2">
    <source>
        <dbReference type="ARBA" id="ARBA00022692"/>
    </source>
</evidence>
<keyword evidence="2 5" id="KW-0812">Transmembrane</keyword>
<dbReference type="RefSeq" id="WP_301810403.1">
    <property type="nucleotide sequence ID" value="NZ_JAUJZH010000009.1"/>
</dbReference>
<keyword evidence="3 5" id="KW-1133">Transmembrane helix</keyword>